<dbReference type="AlphaFoldDB" id="A0A545U8T8"/>
<dbReference type="OrthoDB" id="6223287at2"/>
<reference evidence="3 4" key="1">
    <citation type="submission" date="2019-07" db="EMBL/GenBank/DDBJ databases">
        <title>Draft genome for Aliikangiella sp. M105.</title>
        <authorList>
            <person name="Wang G."/>
        </authorList>
    </citation>
    <scope>NUCLEOTIDE SEQUENCE [LARGE SCALE GENOMIC DNA]</scope>
    <source>
        <strain evidence="3 4">M105</strain>
    </source>
</reference>
<protein>
    <recommendedName>
        <fullName evidence="5">DUF4097 domain-containing protein</fullName>
    </recommendedName>
</protein>
<sequence>MKKATIIATFFVFLSANLLAEPRTIERSISLTDPAKVAELDISLMSGTIAVEGYKGKTIEISVTTGSLKKLGKVKKAETSTHGKSESHSSSGRSTKGLKRITNSAIQLYIEERNNKVSIESSQKSHKINVSVKVPFNTNLELELHRGSDINVTNVHGYIDIENPRGAIVATGIKGPIVAESGRKDVTVVFDSFNPKNPSSLTAHRGVIDVTLPKKSKVNIEVKTYQGDIFSGIDAEFRSIDKVDNNKTENRQRISIGGAMAAKLNGGQQKLMLNTFRGDIYIREK</sequence>
<feature type="region of interest" description="Disordered" evidence="1">
    <location>
        <begin position="72"/>
        <end position="96"/>
    </location>
</feature>
<evidence type="ECO:0000313" key="3">
    <source>
        <dbReference type="EMBL" id="TQV85823.1"/>
    </source>
</evidence>
<evidence type="ECO:0000256" key="1">
    <source>
        <dbReference type="SAM" id="MobiDB-lite"/>
    </source>
</evidence>
<organism evidence="3 4">
    <name type="scientific">Aliikangiella coralliicola</name>
    <dbReference type="NCBI Taxonomy" id="2592383"/>
    <lineage>
        <taxon>Bacteria</taxon>
        <taxon>Pseudomonadati</taxon>
        <taxon>Pseudomonadota</taxon>
        <taxon>Gammaproteobacteria</taxon>
        <taxon>Oceanospirillales</taxon>
        <taxon>Pleioneaceae</taxon>
        <taxon>Aliikangiella</taxon>
    </lineage>
</organism>
<keyword evidence="2" id="KW-0732">Signal</keyword>
<dbReference type="EMBL" id="VIKS01000011">
    <property type="protein sequence ID" value="TQV85823.1"/>
    <property type="molecule type" value="Genomic_DNA"/>
</dbReference>
<name>A0A545U8T8_9GAMM</name>
<feature type="chain" id="PRO_5022089764" description="DUF4097 domain-containing protein" evidence="2">
    <location>
        <begin position="21"/>
        <end position="285"/>
    </location>
</feature>
<comment type="caution">
    <text evidence="3">The sequence shown here is derived from an EMBL/GenBank/DDBJ whole genome shotgun (WGS) entry which is preliminary data.</text>
</comment>
<proteinExistence type="predicted"/>
<evidence type="ECO:0000256" key="2">
    <source>
        <dbReference type="SAM" id="SignalP"/>
    </source>
</evidence>
<evidence type="ECO:0000313" key="4">
    <source>
        <dbReference type="Proteomes" id="UP000315439"/>
    </source>
</evidence>
<keyword evidence="4" id="KW-1185">Reference proteome</keyword>
<feature type="compositionally biased region" description="Basic and acidic residues" evidence="1">
    <location>
        <begin position="75"/>
        <end position="87"/>
    </location>
</feature>
<dbReference type="Proteomes" id="UP000315439">
    <property type="component" value="Unassembled WGS sequence"/>
</dbReference>
<evidence type="ECO:0008006" key="5">
    <source>
        <dbReference type="Google" id="ProtNLM"/>
    </source>
</evidence>
<feature type="signal peptide" evidence="2">
    <location>
        <begin position="1"/>
        <end position="20"/>
    </location>
</feature>
<accession>A0A545U8T8</accession>
<dbReference type="RefSeq" id="WP_142932742.1">
    <property type="nucleotide sequence ID" value="NZ_ML660167.1"/>
</dbReference>
<gene>
    <name evidence="3" type="ORF">FLL46_18020</name>
</gene>